<comment type="subcellular location">
    <subcellularLocation>
        <location evidence="1 7">Cell membrane</location>
        <topology evidence="1 7">Multi-pass membrane protein</topology>
    </subcellularLocation>
</comment>
<dbReference type="InterPro" id="IPR035906">
    <property type="entry name" value="MetI-like_sf"/>
</dbReference>
<dbReference type="SUPFAM" id="SSF161098">
    <property type="entry name" value="MetI-like"/>
    <property type="match status" value="1"/>
</dbReference>
<feature type="domain" description="ABC transmembrane type-1" evidence="8">
    <location>
        <begin position="147"/>
        <end position="343"/>
    </location>
</feature>
<evidence type="ECO:0000259" key="8">
    <source>
        <dbReference type="PROSITE" id="PS50928"/>
    </source>
</evidence>
<evidence type="ECO:0000256" key="3">
    <source>
        <dbReference type="ARBA" id="ARBA00022475"/>
    </source>
</evidence>
<proteinExistence type="inferred from homology"/>
<feature type="transmembrane region" description="Helical" evidence="7">
    <location>
        <begin position="274"/>
        <end position="299"/>
    </location>
</feature>
<dbReference type="PROSITE" id="PS50928">
    <property type="entry name" value="ABC_TM1"/>
    <property type="match status" value="1"/>
</dbReference>
<dbReference type="PANTHER" id="PTHR43386:SF25">
    <property type="entry name" value="PEPTIDE ABC TRANSPORTER PERMEASE PROTEIN"/>
    <property type="match status" value="1"/>
</dbReference>
<reference evidence="9 10" key="1">
    <citation type="submission" date="2023-10" db="EMBL/GenBank/DDBJ databases">
        <title>Development of a sustainable strategy for remediation of hydrocarbon-contaminated territories based on the waste exchange concept.</title>
        <authorList>
            <person name="Krivoruchko A."/>
        </authorList>
    </citation>
    <scope>NUCLEOTIDE SEQUENCE [LARGE SCALE GENOMIC DNA]</scope>
    <source>
        <strain evidence="9 10">IEGM 1203</strain>
    </source>
</reference>
<accession>A0ABU4C448</accession>
<feature type="transmembrane region" description="Helical" evidence="7">
    <location>
        <begin position="319"/>
        <end position="339"/>
    </location>
</feature>
<dbReference type="EMBL" id="JAWLKB010000034">
    <property type="protein sequence ID" value="MDV6271204.1"/>
    <property type="molecule type" value="Genomic_DNA"/>
</dbReference>
<evidence type="ECO:0000256" key="2">
    <source>
        <dbReference type="ARBA" id="ARBA00022448"/>
    </source>
</evidence>
<name>A0ABU4C448_RHOGO</name>
<comment type="similarity">
    <text evidence="7">Belongs to the binding-protein-dependent transport system permease family.</text>
</comment>
<dbReference type="Pfam" id="PF00528">
    <property type="entry name" value="BPD_transp_1"/>
    <property type="match status" value="1"/>
</dbReference>
<dbReference type="InterPro" id="IPR050366">
    <property type="entry name" value="BP-dependent_transpt_permease"/>
</dbReference>
<dbReference type="RefSeq" id="WP_317545665.1">
    <property type="nucleotide sequence ID" value="NZ_JAWLKB010000034.1"/>
</dbReference>
<dbReference type="Gene3D" id="1.10.3720.10">
    <property type="entry name" value="MetI-like"/>
    <property type="match status" value="1"/>
</dbReference>
<keyword evidence="3" id="KW-1003">Cell membrane</keyword>
<feature type="transmembrane region" description="Helical" evidence="7">
    <location>
        <begin position="212"/>
        <end position="232"/>
    </location>
</feature>
<dbReference type="InterPro" id="IPR000515">
    <property type="entry name" value="MetI-like"/>
</dbReference>
<protein>
    <submittedName>
        <fullName evidence="9">ABC transporter permease</fullName>
    </submittedName>
</protein>
<keyword evidence="6 7" id="KW-0472">Membrane</keyword>
<feature type="transmembrane region" description="Helical" evidence="7">
    <location>
        <begin position="21"/>
        <end position="43"/>
    </location>
</feature>
<organism evidence="9 10">
    <name type="scientific">Rhodococcus globerulus</name>
    <dbReference type="NCBI Taxonomy" id="33008"/>
    <lineage>
        <taxon>Bacteria</taxon>
        <taxon>Bacillati</taxon>
        <taxon>Actinomycetota</taxon>
        <taxon>Actinomycetes</taxon>
        <taxon>Mycobacteriales</taxon>
        <taxon>Nocardiaceae</taxon>
        <taxon>Rhodococcus</taxon>
    </lineage>
</organism>
<keyword evidence="2 7" id="KW-0813">Transport</keyword>
<keyword evidence="5 7" id="KW-1133">Transmembrane helix</keyword>
<dbReference type="PANTHER" id="PTHR43386">
    <property type="entry name" value="OLIGOPEPTIDE TRANSPORT SYSTEM PERMEASE PROTEIN APPC"/>
    <property type="match status" value="1"/>
</dbReference>
<evidence type="ECO:0000256" key="7">
    <source>
        <dbReference type="RuleBase" id="RU363032"/>
    </source>
</evidence>
<evidence type="ECO:0000256" key="6">
    <source>
        <dbReference type="ARBA" id="ARBA00023136"/>
    </source>
</evidence>
<evidence type="ECO:0000256" key="1">
    <source>
        <dbReference type="ARBA" id="ARBA00004651"/>
    </source>
</evidence>
<sequence length="361" mass="37824">MPEVSTRRLPNLKRLPPLSRRASYGLAGGSFALGLALIAAGLWLDLSGLLSALAVVIGLLVVHRGIVRAGTALWGPKFDAGFWLSAAWLVLLTFAAVFADVLPLGNASDTVASLTEAGNQPPDLFSAHPLGTNNLGLDLLARSIYAARVSLATAAFAVVVALVVGGTLGMVSGYRRGRFDAVVGVLVDAALAFPALLFLVAIASVIGPPPSVPAAVLWEGGALAVVITPIMVRLARANTIRFAGRDFVTASRALGATNTRILIRTLAPNVIMPLLAYAFVMIAVVIVAEGSLAFLGLGLQQPTPTWGNMIAEGSLTVLQKYPFIPLVPGAFMFLTIFSFNRIGERVRGSDEAPTARESRKH</sequence>
<feature type="transmembrane region" description="Helical" evidence="7">
    <location>
        <begin position="181"/>
        <end position="206"/>
    </location>
</feature>
<gene>
    <name evidence="9" type="ORF">R3Q16_31770</name>
</gene>
<feature type="transmembrane region" description="Helical" evidence="7">
    <location>
        <begin position="49"/>
        <end position="66"/>
    </location>
</feature>
<evidence type="ECO:0000256" key="4">
    <source>
        <dbReference type="ARBA" id="ARBA00022692"/>
    </source>
</evidence>
<evidence type="ECO:0000313" key="9">
    <source>
        <dbReference type="EMBL" id="MDV6271204.1"/>
    </source>
</evidence>
<keyword evidence="4 7" id="KW-0812">Transmembrane</keyword>
<dbReference type="CDD" id="cd06261">
    <property type="entry name" value="TM_PBP2"/>
    <property type="match status" value="1"/>
</dbReference>
<evidence type="ECO:0000256" key="5">
    <source>
        <dbReference type="ARBA" id="ARBA00022989"/>
    </source>
</evidence>
<comment type="caution">
    <text evidence="9">The sequence shown here is derived from an EMBL/GenBank/DDBJ whole genome shotgun (WGS) entry which is preliminary data.</text>
</comment>
<keyword evidence="10" id="KW-1185">Reference proteome</keyword>
<evidence type="ECO:0000313" key="10">
    <source>
        <dbReference type="Proteomes" id="UP001185927"/>
    </source>
</evidence>
<feature type="transmembrane region" description="Helical" evidence="7">
    <location>
        <begin position="145"/>
        <end position="169"/>
    </location>
</feature>
<feature type="transmembrane region" description="Helical" evidence="7">
    <location>
        <begin position="78"/>
        <end position="99"/>
    </location>
</feature>
<dbReference type="Proteomes" id="UP001185927">
    <property type="component" value="Unassembled WGS sequence"/>
</dbReference>